<dbReference type="Pfam" id="PF07994">
    <property type="entry name" value="NAD_binding_5"/>
    <property type="match status" value="1"/>
</dbReference>
<dbReference type="AlphaFoldDB" id="K1VPV5"/>
<gene>
    <name evidence="2" type="ORF">A1Q2_06949</name>
</gene>
<proteinExistence type="predicted"/>
<feature type="compositionally biased region" description="Polar residues" evidence="1">
    <location>
        <begin position="227"/>
        <end position="242"/>
    </location>
</feature>
<dbReference type="STRING" id="1220162.K1VPV5"/>
<dbReference type="PANTHER" id="PTHR11510">
    <property type="entry name" value="MYO-INOSITOL-1 PHOSPHATE SYNTHASE"/>
    <property type="match status" value="1"/>
</dbReference>
<dbReference type="SUPFAM" id="SSF51735">
    <property type="entry name" value="NAD(P)-binding Rossmann-fold domains"/>
    <property type="match status" value="1"/>
</dbReference>
<evidence type="ECO:0000313" key="3">
    <source>
        <dbReference type="Proteomes" id="UP000006757"/>
    </source>
</evidence>
<name>K1VPV5_TRIAC</name>
<dbReference type="EMBL" id="AMBO01000382">
    <property type="protein sequence ID" value="EKC98717.1"/>
    <property type="molecule type" value="Genomic_DNA"/>
</dbReference>
<sequence>MGGRNVMNIFNECEDSLLATPLIFDLAILADLLTRVSYREVPKNGEAGEFQPLYSVLSLLSYMLKAPLVKPGTDVVNSLNRQRNGLEQFLKACLGLENNGDLLLNTRVWADSADGDITSVIRTIGAGNTPNTRHDGGNGHRGGGGGDGSPFGIRSGRDRGDASGGGGRSSSTPFPTNGAARTSENHSPAPGRPRTPRRSLAYGVRFSLPPDAKVEDTDCSGPPSPIVPTQLQTSTPTGIQRSEPTRRTEPSKSLEKLKETQTLTAPRPRRASEPEMSDSSTDVFYSATEICHAVEKPSKRETPARRTTVAAGARDDASLVSVPLSDLDDTSSFCSSWATSVASACSDDSHSSGSTVMLQPPIRPSSPTHSVAGSIVSILPLQSESHTSPFAYAAGRRTVLFEEMLLHAQSCVKNRQVQAQLEVCKVKFAYYNGCKERGRMTAERIVAGREKYFDKVRSLARREGGPELQRHLDGLVEQFASVNL</sequence>
<dbReference type="eggNOG" id="KOG0693">
    <property type="taxonomic scope" value="Eukaryota"/>
</dbReference>
<reference evidence="2 3" key="1">
    <citation type="journal article" date="2012" name="Eukaryot. Cell">
        <title>Genome sequence of the Trichosporon asahii environmental strain CBS 8904.</title>
        <authorList>
            <person name="Yang R.Y."/>
            <person name="Li H.T."/>
            <person name="Zhu H."/>
            <person name="Zhou G.P."/>
            <person name="Wang M."/>
            <person name="Wang L."/>
        </authorList>
    </citation>
    <scope>NUCLEOTIDE SEQUENCE [LARGE SCALE GENOMIC DNA]</scope>
    <source>
        <strain evidence="2 3">CBS 8904</strain>
    </source>
</reference>
<evidence type="ECO:0000313" key="2">
    <source>
        <dbReference type="EMBL" id="EKC98717.1"/>
    </source>
</evidence>
<dbReference type="InterPro" id="IPR036291">
    <property type="entry name" value="NAD(P)-bd_dom_sf"/>
</dbReference>
<dbReference type="Proteomes" id="UP000006757">
    <property type="component" value="Unassembled WGS sequence"/>
</dbReference>
<dbReference type="Gene3D" id="3.40.50.720">
    <property type="entry name" value="NAD(P)-binding Rossmann-like Domain"/>
    <property type="match status" value="1"/>
</dbReference>
<accession>K1VPV5</accession>
<dbReference type="InterPro" id="IPR002587">
    <property type="entry name" value="Myo-inos-1-P_Synthase"/>
</dbReference>
<dbReference type="InParanoid" id="K1VPV5"/>
<organism evidence="2 3">
    <name type="scientific">Trichosporon asahii var. asahii (strain CBS 8904)</name>
    <name type="common">Yeast</name>
    <dbReference type="NCBI Taxonomy" id="1220162"/>
    <lineage>
        <taxon>Eukaryota</taxon>
        <taxon>Fungi</taxon>
        <taxon>Dikarya</taxon>
        <taxon>Basidiomycota</taxon>
        <taxon>Agaricomycotina</taxon>
        <taxon>Tremellomycetes</taxon>
        <taxon>Trichosporonales</taxon>
        <taxon>Trichosporonaceae</taxon>
        <taxon>Trichosporon</taxon>
    </lineage>
</organism>
<comment type="caution">
    <text evidence="2">The sequence shown here is derived from an EMBL/GenBank/DDBJ whole genome shotgun (WGS) entry which is preliminary data.</text>
</comment>
<evidence type="ECO:0000256" key="1">
    <source>
        <dbReference type="SAM" id="MobiDB-lite"/>
    </source>
</evidence>
<dbReference type="HOGENOM" id="CLU_044388_0_0_1"/>
<feature type="compositionally biased region" description="Polar residues" evidence="1">
    <location>
        <begin position="172"/>
        <end position="186"/>
    </location>
</feature>
<feature type="compositionally biased region" description="Gly residues" evidence="1">
    <location>
        <begin position="139"/>
        <end position="149"/>
    </location>
</feature>
<protein>
    <submittedName>
        <fullName evidence="2">Inositol-3-phosphate synthase</fullName>
    </submittedName>
</protein>
<dbReference type="GO" id="GO:0006021">
    <property type="term" value="P:inositol biosynthetic process"/>
    <property type="evidence" value="ECO:0007669"/>
    <property type="project" value="InterPro"/>
</dbReference>
<keyword evidence="3" id="KW-1185">Reference proteome</keyword>
<dbReference type="GO" id="GO:0008654">
    <property type="term" value="P:phospholipid biosynthetic process"/>
    <property type="evidence" value="ECO:0007669"/>
    <property type="project" value="InterPro"/>
</dbReference>
<feature type="compositionally biased region" description="Basic and acidic residues" evidence="1">
    <location>
        <begin position="243"/>
        <end position="259"/>
    </location>
</feature>
<feature type="region of interest" description="Disordered" evidence="1">
    <location>
        <begin position="123"/>
        <end position="280"/>
    </location>
</feature>
<dbReference type="GO" id="GO:0004512">
    <property type="term" value="F:inositol-3-phosphate synthase activity"/>
    <property type="evidence" value="ECO:0007669"/>
    <property type="project" value="InterPro"/>
</dbReference>